<gene>
    <name evidence="5" type="ORF">A9Y57_01889</name>
</gene>
<dbReference type="PANTHER" id="PTHR43035">
    <property type="entry name" value="FATTY ACID REPRESSION MUTANT PROTEIN 2-RELATED"/>
    <property type="match status" value="1"/>
</dbReference>
<comment type="subcellular location">
    <subcellularLocation>
        <location evidence="1">Cytoplasm</location>
    </subcellularLocation>
</comment>
<accession>A0A854WDA1</accession>
<dbReference type="GO" id="GO:0034599">
    <property type="term" value="P:cellular response to oxidative stress"/>
    <property type="evidence" value="ECO:0007669"/>
    <property type="project" value="InterPro"/>
</dbReference>
<evidence type="ECO:0000313" key="5">
    <source>
        <dbReference type="EMBL" id="PCH10600.1"/>
    </source>
</evidence>
<proteinExistence type="predicted"/>
<evidence type="ECO:0000256" key="3">
    <source>
        <dbReference type="ARBA" id="ARBA00023002"/>
    </source>
</evidence>
<dbReference type="FunFam" id="3.40.109.10:FF:000001">
    <property type="entry name" value="Nitroreductase family"/>
    <property type="match status" value="1"/>
</dbReference>
<organism evidence="5 6">
    <name type="scientific">Streptococcus parauberis</name>
    <dbReference type="NCBI Taxonomy" id="1348"/>
    <lineage>
        <taxon>Bacteria</taxon>
        <taxon>Bacillati</taxon>
        <taxon>Bacillota</taxon>
        <taxon>Bacilli</taxon>
        <taxon>Lactobacillales</taxon>
        <taxon>Streptococcaceae</taxon>
        <taxon>Streptococcus</taxon>
    </lineage>
</organism>
<evidence type="ECO:0000256" key="1">
    <source>
        <dbReference type="ARBA" id="ARBA00004496"/>
    </source>
</evidence>
<dbReference type="GO" id="GO:0016491">
    <property type="term" value="F:oxidoreductase activity"/>
    <property type="evidence" value="ECO:0007669"/>
    <property type="project" value="UniProtKB-KW"/>
</dbReference>
<dbReference type="Gene3D" id="3.40.109.10">
    <property type="entry name" value="NADH Oxidase"/>
    <property type="match status" value="1"/>
</dbReference>
<keyword evidence="3" id="KW-0560">Oxidoreductase</keyword>
<comment type="caution">
    <text evidence="5">The sequence shown here is derived from an EMBL/GenBank/DDBJ whole genome shotgun (WGS) entry which is preliminary data.</text>
</comment>
<evidence type="ECO:0000259" key="4">
    <source>
        <dbReference type="Pfam" id="PF00881"/>
    </source>
</evidence>
<sequence length="220" mass="24369">MLFVDTIKNIFKGEKEMSFLEELKNRRSIYALGRNTEVSDEKIVEVIKEAVRQSPSAFNSQTTRVLILMNDEASAFWNELVATDLEVTMKEQGAPEEAIAGTKEKLASFGASKGTALFFEDQDVVKGLQEQFALYADNFPVWSEQASGITSVNAWTALSSELGLGANLQHYNPVIDASVIAKYNVPASWKLRGQLNFGSIEAPAGDKEFMNDEDRFKVIG</sequence>
<name>A0A854WDA1_9STRE</name>
<feature type="domain" description="Nitroreductase" evidence="4">
    <location>
        <begin position="23"/>
        <end position="198"/>
    </location>
</feature>
<evidence type="ECO:0000256" key="2">
    <source>
        <dbReference type="ARBA" id="ARBA00022490"/>
    </source>
</evidence>
<keyword evidence="2" id="KW-0963">Cytoplasm</keyword>
<dbReference type="Pfam" id="PF00881">
    <property type="entry name" value="Nitroreductase"/>
    <property type="match status" value="1"/>
</dbReference>
<dbReference type="EMBL" id="NSGR01000010">
    <property type="protein sequence ID" value="PCH10600.1"/>
    <property type="molecule type" value="Genomic_DNA"/>
</dbReference>
<dbReference type="GO" id="GO:0005737">
    <property type="term" value="C:cytoplasm"/>
    <property type="evidence" value="ECO:0007669"/>
    <property type="project" value="UniProtKB-SubCell"/>
</dbReference>
<dbReference type="Proteomes" id="UP000217465">
    <property type="component" value="Unassembled WGS sequence"/>
</dbReference>
<dbReference type="InterPro" id="IPR000415">
    <property type="entry name" value="Nitroreductase-like"/>
</dbReference>
<protein>
    <submittedName>
        <fullName evidence="5">Nitroreductase family protein</fullName>
    </submittedName>
</protein>
<dbReference type="PANTHER" id="PTHR43035:SF1">
    <property type="entry name" value="FATTY ACID REPRESSION MUTANT PROTEIN 2-RELATED"/>
    <property type="match status" value="1"/>
</dbReference>
<reference evidence="5 6" key="1">
    <citation type="submission" date="2016-06" db="EMBL/GenBank/DDBJ databases">
        <authorList>
            <person name="Haines A.N."/>
            <person name="Council K.R."/>
        </authorList>
    </citation>
    <scope>NUCLEOTIDE SEQUENCE [LARGE SCALE GENOMIC DNA]</scope>
    <source>
        <strain evidence="5 6">SP158-29</strain>
    </source>
</reference>
<dbReference type="CDD" id="cd02140">
    <property type="entry name" value="Frm2-like"/>
    <property type="match status" value="1"/>
</dbReference>
<dbReference type="InterPro" id="IPR029479">
    <property type="entry name" value="Nitroreductase"/>
</dbReference>
<evidence type="ECO:0000313" key="6">
    <source>
        <dbReference type="Proteomes" id="UP000217465"/>
    </source>
</evidence>
<dbReference type="InterPro" id="IPR033877">
    <property type="entry name" value="Frm2/Hbn1"/>
</dbReference>
<dbReference type="SUPFAM" id="SSF55469">
    <property type="entry name" value="FMN-dependent nitroreductase-like"/>
    <property type="match status" value="1"/>
</dbReference>
<dbReference type="AlphaFoldDB" id="A0A854WDA1"/>